<gene>
    <name evidence="1" type="ORF">ACE1CA_34205</name>
</gene>
<accession>A0ABV4WWV2</accession>
<dbReference type="EMBL" id="JBHFNT010000313">
    <property type="protein sequence ID" value="MFB2839572.1"/>
    <property type="molecule type" value="Genomic_DNA"/>
</dbReference>
<proteinExistence type="predicted"/>
<evidence type="ECO:0000313" key="1">
    <source>
        <dbReference type="EMBL" id="MFB2839572.1"/>
    </source>
</evidence>
<evidence type="ECO:0000313" key="2">
    <source>
        <dbReference type="Proteomes" id="UP001576780"/>
    </source>
</evidence>
<dbReference type="Gene3D" id="1.10.3680.10">
    <property type="entry name" value="TerB-like"/>
    <property type="match status" value="1"/>
</dbReference>
<name>A0ABV4WWV2_9CYAN</name>
<dbReference type="InterPro" id="IPR029024">
    <property type="entry name" value="TerB-like"/>
</dbReference>
<dbReference type="Proteomes" id="UP001576780">
    <property type="component" value="Unassembled WGS sequence"/>
</dbReference>
<organism evidence="1 2">
    <name type="scientific">Floridaenema evergladense BLCC-F167</name>
    <dbReference type="NCBI Taxonomy" id="3153639"/>
    <lineage>
        <taxon>Bacteria</taxon>
        <taxon>Bacillati</taxon>
        <taxon>Cyanobacteriota</taxon>
        <taxon>Cyanophyceae</taxon>
        <taxon>Oscillatoriophycideae</taxon>
        <taxon>Aerosakkonematales</taxon>
        <taxon>Aerosakkonemataceae</taxon>
        <taxon>Floridanema</taxon>
        <taxon>Floridanema evergladense</taxon>
    </lineage>
</organism>
<protein>
    <recommendedName>
        <fullName evidence="3">Co-chaperone DjlA N-terminal domain-containing protein</fullName>
    </recommendedName>
</protein>
<sequence>MEATLESTQLESEKFLKSAISQEVVMDQILIHVYLAGNPEKTWRQILPELKTLNLSPVSLDAIATNSNSPPSLESLLEQINSDFAVPLLAQCEKIAQLDGVITPEERQVIETITKKLNVNLEAFTV</sequence>
<dbReference type="RefSeq" id="WP_413281840.1">
    <property type="nucleotide sequence ID" value="NZ_JBHFNT010000313.1"/>
</dbReference>
<reference evidence="1 2" key="1">
    <citation type="submission" date="2024-09" db="EMBL/GenBank/DDBJ databases">
        <title>Floridaenema gen nov. (Aerosakkonemataceae, Aerosakkonematales ord. nov., Cyanobacteria) from benthic tropical and subtropical fresh waters, with the description of four new species.</title>
        <authorList>
            <person name="Moretto J.A."/>
            <person name="Berthold D.E."/>
            <person name="Lefler F.W."/>
            <person name="Huang I.-S."/>
            <person name="Laughinghouse H. IV."/>
        </authorList>
    </citation>
    <scope>NUCLEOTIDE SEQUENCE [LARGE SCALE GENOMIC DNA]</scope>
    <source>
        <strain evidence="1 2">BLCC-F167</strain>
    </source>
</reference>
<dbReference type="SUPFAM" id="SSF158682">
    <property type="entry name" value="TerB-like"/>
    <property type="match status" value="1"/>
</dbReference>
<keyword evidence="2" id="KW-1185">Reference proteome</keyword>
<comment type="caution">
    <text evidence="1">The sequence shown here is derived from an EMBL/GenBank/DDBJ whole genome shotgun (WGS) entry which is preliminary data.</text>
</comment>
<evidence type="ECO:0008006" key="3">
    <source>
        <dbReference type="Google" id="ProtNLM"/>
    </source>
</evidence>